<dbReference type="EMBL" id="JBGMEK010000100">
    <property type="protein sequence ID" value="MFA0813493.1"/>
    <property type="molecule type" value="Genomic_DNA"/>
</dbReference>
<protein>
    <submittedName>
        <fullName evidence="1">Uncharacterized protein</fullName>
    </submittedName>
</protein>
<comment type="caution">
    <text evidence="1">The sequence shown here is derived from an EMBL/GenBank/DDBJ whole genome shotgun (WGS) entry which is preliminary data.</text>
</comment>
<dbReference type="Gene3D" id="3.20.20.80">
    <property type="entry name" value="Glycosidases"/>
    <property type="match status" value="1"/>
</dbReference>
<dbReference type="Proteomes" id="UP001569428">
    <property type="component" value="Unassembled WGS sequence"/>
</dbReference>
<evidence type="ECO:0000313" key="1">
    <source>
        <dbReference type="EMBL" id="MFA0813493.1"/>
    </source>
</evidence>
<accession>A0ABV4P6F3</accession>
<organism evidence="1 2">
    <name type="scientific">Microbulbifer epialgicus</name>
    <dbReference type="NCBI Taxonomy" id="393907"/>
    <lineage>
        <taxon>Bacteria</taxon>
        <taxon>Pseudomonadati</taxon>
        <taxon>Pseudomonadota</taxon>
        <taxon>Gammaproteobacteria</taxon>
        <taxon>Cellvibrionales</taxon>
        <taxon>Microbulbiferaceae</taxon>
        <taxon>Microbulbifer</taxon>
    </lineage>
</organism>
<name>A0ABV4P6F3_9GAMM</name>
<proteinExistence type="predicted"/>
<dbReference type="RefSeq" id="WP_371841304.1">
    <property type="nucleotide sequence ID" value="NZ_JBGMEK010000100.1"/>
</dbReference>
<gene>
    <name evidence="1" type="ORF">ACCI49_21600</name>
</gene>
<keyword evidence="2" id="KW-1185">Reference proteome</keyword>
<sequence>MSDYLSNDTRGVHKIAHDKLVFGIKANIDAAATGFIQNLQDLYIAFDQLAAEGQPLRGVMTGSLTGIWVPTLQGSPMGNNSSKIMVGIFMVRHRHHRLTVIQQ</sequence>
<evidence type="ECO:0000313" key="2">
    <source>
        <dbReference type="Proteomes" id="UP001569428"/>
    </source>
</evidence>
<reference evidence="1 2" key="1">
    <citation type="submission" date="2024-08" db="EMBL/GenBank/DDBJ databases">
        <authorList>
            <person name="Ishaq N."/>
        </authorList>
    </citation>
    <scope>NUCLEOTIDE SEQUENCE [LARGE SCALE GENOMIC DNA]</scope>
    <source>
        <strain evidence="1 2">DSM 18651</strain>
    </source>
</reference>